<evidence type="ECO:0008006" key="5">
    <source>
        <dbReference type="Google" id="ProtNLM"/>
    </source>
</evidence>
<feature type="chain" id="PRO_5039489589" description="VWFA domain-containing protein" evidence="2">
    <location>
        <begin position="47"/>
        <end position="1005"/>
    </location>
</feature>
<accession>A0A9D2DIQ7</accession>
<name>A0A9D2DIQ7_9ACTN</name>
<keyword evidence="2" id="KW-0732">Signal</keyword>
<feature type="signal peptide" evidence="2">
    <location>
        <begin position="1"/>
        <end position="46"/>
    </location>
</feature>
<dbReference type="AlphaFoldDB" id="A0A9D2DIQ7"/>
<feature type="region of interest" description="Disordered" evidence="1">
    <location>
        <begin position="955"/>
        <end position="978"/>
    </location>
</feature>
<evidence type="ECO:0000313" key="3">
    <source>
        <dbReference type="EMBL" id="HIZ17946.1"/>
    </source>
</evidence>
<evidence type="ECO:0000313" key="4">
    <source>
        <dbReference type="Proteomes" id="UP000824029"/>
    </source>
</evidence>
<sequence length="1005" mass="106072">MSGGGVLVARTRRPRGATRALAAAAAVLAVCAAALCALLAPAPSRAQEGAAAGADVPFALTKTATNLDGSYESEVTLGIEYPKPEYDQTYDIVFVIDRDVYISESFEDELREFMDSVGEGHANIGIVGGGFVSPRSTEQPPSMTTLLELTPLNGRNFDTILQAFDDADGDSVEGINKNVTNLEAGVALATRMLDDAAQASGSDGSNQCLVLLSGGFVNAWGTEAEGDPCQSFHFDPGESIDWDKLDEAYGASLSQLTKEGLTSWMGSVRTRIENDIKQYGNSDVSNVSPDGGPYVGIDDTLAGEAAVYRLASYYEGLADDGALSSNRLYLFGYGRGPHGQSNESEFVRSAILGLPTICHGDSKAFEGDRLVANTFDAIGGLVGSADPNMPDKESSMFVGDVIGFGSDDGHGNAYDFSFVPNQEMLSLQIDGQSYAAYEFAEENGIRAYFFENSEGEPVNCYLYYLPQGWGSAGELAGVEDTFVPILGDSSSDAESIVLVFGADGSGELPFYEEAQLTYRVKLDDPQTTPGTYGTYDEDGSEGYEGLLTNESARLGVVSWTSDGDIVYDDIYEFPRPTVSYTVQPDPTKRVEVTPADITVYMGGDEGHGAVVGPDGSVSASGSLPEPGFYVTLPDEANAALEAAGVRVDGEAADLSDHIAVRTADGSRSWTLERYGDEHSGANGRFVYRIVPAEGQEPIRLQFTDADGNTYVSDEFDVASAAALNRDYAMTIYGGDVDLGNVWMDVTVGGETSTYVIDVKPAELSVRYVTGEQADVVTGVLDEGAEIPGDGRAHATVPEGTKFYINDSEIDVTDAAAPSLLFDDVVSADNTEGAGEWRTALRDRAADALADAGVELDSPSYQERYLDLVDANNGNAWLRSSSPVTVYWPYPEGTDESTDFSLVHLRGLHRDMGTGDVEGAVASADAEVVEVENTPYGIRFTTDGFSSFVLAWDAGSGGGAGSTPQPGPEPGPGAAIPATGDPSWLLAPLAACSAGALALAASRRRG</sequence>
<dbReference type="Proteomes" id="UP000824029">
    <property type="component" value="Unassembled WGS sequence"/>
</dbReference>
<dbReference type="EMBL" id="DXBZ01000045">
    <property type="protein sequence ID" value="HIZ17946.1"/>
    <property type="molecule type" value="Genomic_DNA"/>
</dbReference>
<organism evidence="3 4">
    <name type="scientific">Candidatus Olsenella stercoravium</name>
    <dbReference type="NCBI Taxonomy" id="2838713"/>
    <lineage>
        <taxon>Bacteria</taxon>
        <taxon>Bacillati</taxon>
        <taxon>Actinomycetota</taxon>
        <taxon>Coriobacteriia</taxon>
        <taxon>Coriobacteriales</taxon>
        <taxon>Atopobiaceae</taxon>
        <taxon>Olsenella</taxon>
    </lineage>
</organism>
<reference evidence="3" key="1">
    <citation type="journal article" date="2021" name="PeerJ">
        <title>Extensive microbial diversity within the chicken gut microbiome revealed by metagenomics and culture.</title>
        <authorList>
            <person name="Gilroy R."/>
            <person name="Ravi A."/>
            <person name="Getino M."/>
            <person name="Pursley I."/>
            <person name="Horton D.L."/>
            <person name="Alikhan N.F."/>
            <person name="Baker D."/>
            <person name="Gharbi K."/>
            <person name="Hall N."/>
            <person name="Watson M."/>
            <person name="Adriaenssens E.M."/>
            <person name="Foster-Nyarko E."/>
            <person name="Jarju S."/>
            <person name="Secka A."/>
            <person name="Antonio M."/>
            <person name="Oren A."/>
            <person name="Chaudhuri R.R."/>
            <person name="La Ragione R."/>
            <person name="Hildebrand F."/>
            <person name="Pallen M.J."/>
        </authorList>
    </citation>
    <scope>NUCLEOTIDE SEQUENCE</scope>
    <source>
        <strain evidence="3">ChiHecolR3B27-1887</strain>
    </source>
</reference>
<protein>
    <recommendedName>
        <fullName evidence="5">VWFA domain-containing protein</fullName>
    </recommendedName>
</protein>
<comment type="caution">
    <text evidence="3">The sequence shown here is derived from an EMBL/GenBank/DDBJ whole genome shotgun (WGS) entry which is preliminary data.</text>
</comment>
<gene>
    <name evidence="3" type="ORF">IAA22_02380</name>
</gene>
<evidence type="ECO:0000256" key="2">
    <source>
        <dbReference type="SAM" id="SignalP"/>
    </source>
</evidence>
<evidence type="ECO:0000256" key="1">
    <source>
        <dbReference type="SAM" id="MobiDB-lite"/>
    </source>
</evidence>
<proteinExistence type="predicted"/>
<reference evidence="3" key="2">
    <citation type="submission" date="2021-04" db="EMBL/GenBank/DDBJ databases">
        <authorList>
            <person name="Gilroy R."/>
        </authorList>
    </citation>
    <scope>NUCLEOTIDE SEQUENCE</scope>
    <source>
        <strain evidence="3">ChiHecolR3B27-1887</strain>
    </source>
</reference>